<evidence type="ECO:0000313" key="3">
    <source>
        <dbReference type="Proteomes" id="UP000186308"/>
    </source>
</evidence>
<dbReference type="PANTHER" id="PTHR42663:SF6">
    <property type="entry name" value="HYDROLASE C777.06C-RELATED"/>
    <property type="match status" value="1"/>
</dbReference>
<dbReference type="EMBL" id="FTNE01000009">
    <property type="protein sequence ID" value="SIQ77000.1"/>
    <property type="molecule type" value="Genomic_DNA"/>
</dbReference>
<reference evidence="2 3" key="1">
    <citation type="submission" date="2017-01" db="EMBL/GenBank/DDBJ databases">
        <authorList>
            <person name="Varghese N."/>
            <person name="Submissions S."/>
        </authorList>
    </citation>
    <scope>NUCLEOTIDE SEQUENCE [LARGE SCALE GENOMIC DNA]</scope>
    <source>
        <strain evidence="2 3">ATCC 35905</strain>
    </source>
</reference>
<proteinExistence type="predicted"/>
<dbReference type="PANTHER" id="PTHR42663">
    <property type="entry name" value="HYDROLASE C777.06C-RELATED-RELATED"/>
    <property type="match status" value="1"/>
</dbReference>
<dbReference type="Proteomes" id="UP000186308">
    <property type="component" value="Unassembled WGS sequence"/>
</dbReference>
<evidence type="ECO:0000313" key="2">
    <source>
        <dbReference type="EMBL" id="SIQ77000.1"/>
    </source>
</evidence>
<keyword evidence="3" id="KW-1185">Reference proteome</keyword>
<dbReference type="SUPFAM" id="SSF56281">
    <property type="entry name" value="Metallo-hydrolase/oxidoreductase"/>
    <property type="match status" value="1"/>
</dbReference>
<dbReference type="InterPro" id="IPR001279">
    <property type="entry name" value="Metallo-B-lactamas"/>
</dbReference>
<sequence length="266" mass="29043">MRFRVTLLGTGGSAGLPQIGGADGAGDWGSCDPAEARNARTRASIAIESAAGRLLVDTAPEVRLQLTANRIARIDAVLFTHAHADHIAGLDEVRILNRILGAPIPGYSDERTWDELVRRFNYAFKPWQPPGFFRPVIDTHRIAPGETNRICGLPVGIIGQDHGFIPSLGLRIGNFAYCTDVMRFDDEEFARLAGIDTWVVDCFTHGPKHPTHANLDQVLTWVDALRPRRTILTHMGPDMDYATLLAGLPAGIEPGYDGMLIEGEVT</sequence>
<dbReference type="InterPro" id="IPR036866">
    <property type="entry name" value="RibonucZ/Hydroxyglut_hydro"/>
</dbReference>
<dbReference type="Gene3D" id="3.60.15.10">
    <property type="entry name" value="Ribonuclease Z/Hydroxyacylglutathione hydrolase-like"/>
    <property type="match status" value="1"/>
</dbReference>
<dbReference type="RefSeq" id="WP_029311054.1">
    <property type="nucleotide sequence ID" value="NZ_FTNE01000009.1"/>
</dbReference>
<evidence type="ECO:0000259" key="1">
    <source>
        <dbReference type="SMART" id="SM00849"/>
    </source>
</evidence>
<gene>
    <name evidence="2" type="ORF">SAMN05421828_10938</name>
</gene>
<dbReference type="Pfam" id="PF12706">
    <property type="entry name" value="Lactamase_B_2"/>
    <property type="match status" value="1"/>
</dbReference>
<dbReference type="SMART" id="SM00849">
    <property type="entry name" value="Lactamase_B"/>
    <property type="match status" value="1"/>
</dbReference>
<dbReference type="CDD" id="cd16279">
    <property type="entry name" value="metallo-hydrolase-like_MBL-fold"/>
    <property type="match status" value="1"/>
</dbReference>
<organism evidence="2 3">
    <name type="scientific">Acidiphilium rubrum</name>
    <dbReference type="NCBI Taxonomy" id="526"/>
    <lineage>
        <taxon>Bacteria</taxon>
        <taxon>Pseudomonadati</taxon>
        <taxon>Pseudomonadota</taxon>
        <taxon>Alphaproteobacteria</taxon>
        <taxon>Acetobacterales</taxon>
        <taxon>Acidocellaceae</taxon>
        <taxon>Acidiphilium</taxon>
    </lineage>
</organism>
<name>A0A8G2CKG6_ACIRU</name>
<accession>A0A8G2CKG6</accession>
<comment type="caution">
    <text evidence="2">The sequence shown here is derived from an EMBL/GenBank/DDBJ whole genome shotgun (WGS) entry which is preliminary data.</text>
</comment>
<protein>
    <submittedName>
        <fullName evidence="2">Phosphoribosyl 1,2-cyclic phosphate phosphodiesterase</fullName>
    </submittedName>
</protein>
<dbReference type="AlphaFoldDB" id="A0A8G2CKG6"/>
<dbReference type="OrthoDB" id="9781189at2"/>
<feature type="domain" description="Metallo-beta-lactamase" evidence="1">
    <location>
        <begin position="41"/>
        <end position="234"/>
    </location>
</feature>